<feature type="chain" id="PRO_5004544474" evidence="1">
    <location>
        <begin position="20"/>
        <end position="240"/>
    </location>
</feature>
<proteinExistence type="predicted"/>
<reference evidence="2 3" key="1">
    <citation type="journal article" date="2012" name="Science">
        <title>The Paleozoic origin of enzymatic lignin decomposition reconstructed from 31 fungal genomes.</title>
        <authorList>
            <person name="Floudas D."/>
            <person name="Binder M."/>
            <person name="Riley R."/>
            <person name="Barry K."/>
            <person name="Blanchette R.A."/>
            <person name="Henrissat B."/>
            <person name="Martinez A.T."/>
            <person name="Otillar R."/>
            <person name="Spatafora J.W."/>
            <person name="Yadav J.S."/>
            <person name="Aerts A."/>
            <person name="Benoit I."/>
            <person name="Boyd A."/>
            <person name="Carlson A."/>
            <person name="Copeland A."/>
            <person name="Coutinho P.M."/>
            <person name="de Vries R.P."/>
            <person name="Ferreira P."/>
            <person name="Findley K."/>
            <person name="Foster B."/>
            <person name="Gaskell J."/>
            <person name="Glotzer D."/>
            <person name="Gorecki P."/>
            <person name="Heitman J."/>
            <person name="Hesse C."/>
            <person name="Hori C."/>
            <person name="Igarashi K."/>
            <person name="Jurgens J.A."/>
            <person name="Kallen N."/>
            <person name="Kersten P."/>
            <person name="Kohler A."/>
            <person name="Kuees U."/>
            <person name="Kumar T.K.A."/>
            <person name="Kuo A."/>
            <person name="LaButti K."/>
            <person name="Larrondo L.F."/>
            <person name="Lindquist E."/>
            <person name="Ling A."/>
            <person name="Lombard V."/>
            <person name="Lucas S."/>
            <person name="Lundell T."/>
            <person name="Martin R."/>
            <person name="McLaughlin D.J."/>
            <person name="Morgenstern I."/>
            <person name="Morin E."/>
            <person name="Murat C."/>
            <person name="Nagy L.G."/>
            <person name="Nolan M."/>
            <person name="Ohm R.A."/>
            <person name="Patyshakuliyeva A."/>
            <person name="Rokas A."/>
            <person name="Ruiz-Duenas F.J."/>
            <person name="Sabat G."/>
            <person name="Salamov A."/>
            <person name="Samejima M."/>
            <person name="Schmutz J."/>
            <person name="Slot J.C."/>
            <person name="St John F."/>
            <person name="Stenlid J."/>
            <person name="Sun H."/>
            <person name="Sun S."/>
            <person name="Syed K."/>
            <person name="Tsang A."/>
            <person name="Wiebenga A."/>
            <person name="Young D."/>
            <person name="Pisabarro A."/>
            <person name="Eastwood D.C."/>
            <person name="Martin F."/>
            <person name="Cullen D."/>
            <person name="Grigoriev I.V."/>
            <person name="Hibbett D.S."/>
        </authorList>
    </citation>
    <scope>NUCLEOTIDE SEQUENCE [LARGE SCALE GENOMIC DNA]</scope>
    <source>
        <strain evidence="2 3">ATCC 11539</strain>
    </source>
</reference>
<evidence type="ECO:0000313" key="2">
    <source>
        <dbReference type="EMBL" id="EPQ59992.1"/>
    </source>
</evidence>
<dbReference type="EMBL" id="KB469296">
    <property type="protein sequence ID" value="EPQ59992.1"/>
    <property type="molecule type" value="Genomic_DNA"/>
</dbReference>
<organism evidence="2 3">
    <name type="scientific">Gloeophyllum trabeum (strain ATCC 11539 / FP-39264 / Madison 617)</name>
    <name type="common">Brown rot fungus</name>
    <dbReference type="NCBI Taxonomy" id="670483"/>
    <lineage>
        <taxon>Eukaryota</taxon>
        <taxon>Fungi</taxon>
        <taxon>Dikarya</taxon>
        <taxon>Basidiomycota</taxon>
        <taxon>Agaricomycotina</taxon>
        <taxon>Agaricomycetes</taxon>
        <taxon>Gloeophyllales</taxon>
        <taxon>Gloeophyllaceae</taxon>
        <taxon>Gloeophyllum</taxon>
    </lineage>
</organism>
<dbReference type="HOGENOM" id="CLU_1049937_0_0_1"/>
<evidence type="ECO:0000256" key="1">
    <source>
        <dbReference type="SAM" id="SignalP"/>
    </source>
</evidence>
<accession>S7QL42</accession>
<dbReference type="KEGG" id="gtr:GLOTRDRAFT_118453"/>
<name>S7QL42_GLOTA</name>
<dbReference type="eggNOG" id="ENOG502SFK6">
    <property type="taxonomic scope" value="Eukaryota"/>
</dbReference>
<dbReference type="AlphaFoldDB" id="S7QL42"/>
<dbReference type="GeneID" id="19300493"/>
<keyword evidence="1" id="KW-0732">Signal</keyword>
<feature type="signal peptide" evidence="1">
    <location>
        <begin position="1"/>
        <end position="19"/>
    </location>
</feature>
<gene>
    <name evidence="2" type="ORF">GLOTRDRAFT_118453</name>
</gene>
<dbReference type="RefSeq" id="XP_007860492.1">
    <property type="nucleotide sequence ID" value="XM_007862301.1"/>
</dbReference>
<protein>
    <submittedName>
        <fullName evidence="2">Uncharacterized protein</fullName>
    </submittedName>
</protein>
<dbReference type="Proteomes" id="UP000030669">
    <property type="component" value="Unassembled WGS sequence"/>
</dbReference>
<dbReference type="OrthoDB" id="2149598at2759"/>
<sequence length="240" mass="26330">MSISGTYNVTFAILPLLTAQVELLLNYSSWKTILSPDPLLFPNLPNDTVPVVVELGREIQTGPGSIKLDFQEAKLEVPNLSRLTKEPSTPFTFKTHIFVDQAIDVFGSFVEFGLPTSLETFVPADSANVSGRGYPYSVKGAVESNFLTLGEGEEPRWGEEAYRNVSSQTWFGWSLLCGRHTYDYEHPVDTPAFVKGNVTLYPPYVGGADPVTFTNVHGLHATFNFSIAGPEDCATLNSLD</sequence>
<keyword evidence="3" id="KW-1185">Reference proteome</keyword>
<evidence type="ECO:0000313" key="3">
    <source>
        <dbReference type="Proteomes" id="UP000030669"/>
    </source>
</evidence>
<dbReference type="OMA" id="THPVEPF"/>